<dbReference type="Proteomes" id="UP000541425">
    <property type="component" value="Unassembled WGS sequence"/>
</dbReference>
<dbReference type="AlphaFoldDB" id="A0A7W5UEC5"/>
<protein>
    <recommendedName>
        <fullName evidence="5">Transmembrane protein</fullName>
    </recommendedName>
</protein>
<proteinExistence type="predicted"/>
<dbReference type="EMBL" id="JACICA010000003">
    <property type="protein sequence ID" value="MBB3702498.1"/>
    <property type="molecule type" value="Genomic_DNA"/>
</dbReference>
<reference evidence="3 4" key="1">
    <citation type="submission" date="2020-08" db="EMBL/GenBank/DDBJ databases">
        <title>Genomic Encyclopedia of Type Strains, Phase IV (KMG-IV): sequencing the most valuable type-strain genomes for metagenomic binning, comparative biology and taxonomic classification.</title>
        <authorList>
            <person name="Goeker M."/>
        </authorList>
    </citation>
    <scope>NUCLEOTIDE SEQUENCE [LARGE SCALE GENOMIC DNA]</scope>
    <source>
        <strain evidence="3 4">DSM 22548</strain>
    </source>
</reference>
<comment type="caution">
    <text evidence="3">The sequence shown here is derived from an EMBL/GenBank/DDBJ whole genome shotgun (WGS) entry which is preliminary data.</text>
</comment>
<sequence length="527" mass="59917">MSHKKTYKPQHKAPAKQTPAKAVKPKKPFCWNPFIKISGFVLLFVFCTFVYGDVFVRAQQDAFVMSDAMSMKFLTDTPLGHLFWFGRYLMIVFKSKWVGGLILSALLTAIACQLDAIFRIPARWRGIAFLLPIAIMAYIVEMGTNLYYKAEPSRLMLIPFITLVVLFVVTQIMRFIRRGKEQSAAKEKGLRIGILLAVAGFAGLYADAMYRHQNDILGAKMQNKMMEQDWEGMIDDAMSARRPTRIVAAYHAIALLRTDQLLDRLFEIPYDYPDAGLKKVDGSEEYGLLQADCDFSAGLVQPAYHYAFERIVMDGPTTRNLKRCVLCAILTGEKELAEKYLNILKHVPFEQAFVDRYEPMLNNPKLIDEDLELASVKKFLPKEDLFEQNYRQPVFLGYNLGVNKGADETLITSAAACLYSKDLVALLPRINFMMQKGMPISQTMQEALACLAIKEGYQDVAKQFGVNQMIMANLQAFIMAARPYTKDKPALRANLKQDWLGTYFYYYFCENNEGNVANNNKDKGQVN</sequence>
<feature type="transmembrane region" description="Helical" evidence="2">
    <location>
        <begin position="34"/>
        <end position="52"/>
    </location>
</feature>
<gene>
    <name evidence="3" type="ORF">FHS60_000956</name>
</gene>
<evidence type="ECO:0000313" key="3">
    <source>
        <dbReference type="EMBL" id="MBB3702498.1"/>
    </source>
</evidence>
<evidence type="ECO:0000256" key="1">
    <source>
        <dbReference type="SAM" id="MobiDB-lite"/>
    </source>
</evidence>
<feature type="region of interest" description="Disordered" evidence="1">
    <location>
        <begin position="1"/>
        <end position="20"/>
    </location>
</feature>
<dbReference type="Pfam" id="PF19529">
    <property type="entry name" value="DUF6057"/>
    <property type="match status" value="2"/>
</dbReference>
<feature type="transmembrane region" description="Helical" evidence="2">
    <location>
        <begin position="154"/>
        <end position="176"/>
    </location>
</feature>
<keyword evidence="2" id="KW-1133">Transmembrane helix</keyword>
<evidence type="ECO:0000256" key="2">
    <source>
        <dbReference type="SAM" id="Phobius"/>
    </source>
</evidence>
<feature type="compositionally biased region" description="Basic residues" evidence="1">
    <location>
        <begin position="1"/>
        <end position="14"/>
    </location>
</feature>
<accession>A0A7W5UEC5</accession>
<evidence type="ECO:0000313" key="4">
    <source>
        <dbReference type="Proteomes" id="UP000541425"/>
    </source>
</evidence>
<dbReference type="RefSeq" id="WP_183695580.1">
    <property type="nucleotide sequence ID" value="NZ_JACICA010000003.1"/>
</dbReference>
<name>A0A7W5UEC5_9BACT</name>
<keyword evidence="2" id="KW-0472">Membrane</keyword>
<feature type="transmembrane region" description="Helical" evidence="2">
    <location>
        <begin position="97"/>
        <end position="118"/>
    </location>
</feature>
<feature type="transmembrane region" description="Helical" evidence="2">
    <location>
        <begin position="127"/>
        <end position="148"/>
    </location>
</feature>
<evidence type="ECO:0008006" key="5">
    <source>
        <dbReference type="Google" id="ProtNLM"/>
    </source>
</evidence>
<feature type="transmembrane region" description="Helical" evidence="2">
    <location>
        <begin position="188"/>
        <end position="206"/>
    </location>
</feature>
<keyword evidence="2" id="KW-0812">Transmembrane</keyword>
<dbReference type="InterPro" id="IPR045692">
    <property type="entry name" value="DUF6057"/>
</dbReference>
<organism evidence="3 4">
    <name type="scientific">Alloprevotella rava</name>
    <dbReference type="NCBI Taxonomy" id="671218"/>
    <lineage>
        <taxon>Bacteria</taxon>
        <taxon>Pseudomonadati</taxon>
        <taxon>Bacteroidota</taxon>
        <taxon>Bacteroidia</taxon>
        <taxon>Bacteroidales</taxon>
        <taxon>Prevotellaceae</taxon>
        <taxon>Alloprevotella</taxon>
    </lineage>
</organism>